<evidence type="ECO:0000256" key="1">
    <source>
        <dbReference type="ARBA" id="ARBA00038087"/>
    </source>
</evidence>
<comment type="caution">
    <text evidence="5">The sequence shown here is derived from an EMBL/GenBank/DDBJ whole genome shotgun (WGS) entry which is preliminary data.</text>
</comment>
<keyword evidence="6" id="KW-1185">Reference proteome</keyword>
<dbReference type="RefSeq" id="WP_354314200.1">
    <property type="nucleotide sequence ID" value="NZ_JBEPME010000005.1"/>
</dbReference>
<evidence type="ECO:0000259" key="3">
    <source>
        <dbReference type="Pfam" id="PF26078"/>
    </source>
</evidence>
<feature type="domain" description="Baseplate protein J-like barrel" evidence="2">
    <location>
        <begin position="89"/>
        <end position="170"/>
    </location>
</feature>
<dbReference type="Pfam" id="PF26079">
    <property type="entry name" value="Baseplate_J_C"/>
    <property type="match status" value="1"/>
</dbReference>
<dbReference type="Proteomes" id="UP001549104">
    <property type="component" value="Unassembled WGS sequence"/>
</dbReference>
<sequence length="352" mass="37124">MTEIYGNRTAEEILDEMLTAARDDVDKREGSIVFDMLAPPSEEFEMLGYELDAIFALGYVDTSEGDELKRRTSEMGVDWKAPIEAVGAVTISGADGTVIPVGYTVFTDGAEPVYFEVTTAATITGGFATATVRALVGGIAGNITIGEITQFTATVAGITSVTNNAIFTGGIDGETDDELRARYLHKVRKPITSGNAYHYELWATEIEGVAAAKIFPIWNGNGTVKVVVISSDGRAPDQTVLDAVTAYIEEQRPIGATVTVIAINEVALDIDVTLALEGDLLPADVLSAITSSIGAYLLSEAESGIIRYHRVGEAILAVDGVTDYESLAVNGGTSNITIDAESVAIVGEVTLV</sequence>
<feature type="domain" description="Baseplate J-like C-terminal" evidence="4">
    <location>
        <begin position="269"/>
        <end position="351"/>
    </location>
</feature>
<dbReference type="InterPro" id="IPR052399">
    <property type="entry name" value="Phage_Baseplate_Assmbl_Protein"/>
</dbReference>
<dbReference type="PANTHER" id="PTHR37829">
    <property type="entry name" value="PHAGE-LIKE ELEMENT PBSX PROTEIN XKDT"/>
    <property type="match status" value="1"/>
</dbReference>
<dbReference type="Pfam" id="PF26078">
    <property type="entry name" value="Baseplate_J_M"/>
    <property type="match status" value="1"/>
</dbReference>
<evidence type="ECO:0000259" key="4">
    <source>
        <dbReference type="Pfam" id="PF26079"/>
    </source>
</evidence>
<evidence type="ECO:0000259" key="2">
    <source>
        <dbReference type="Pfam" id="PF04865"/>
    </source>
</evidence>
<feature type="domain" description="Baseplate J-like central" evidence="3">
    <location>
        <begin position="192"/>
        <end position="262"/>
    </location>
</feature>
<reference evidence="5 6" key="1">
    <citation type="submission" date="2024-06" db="EMBL/GenBank/DDBJ databases">
        <title>Sorghum-associated microbial communities from plants grown in Nebraska, USA.</title>
        <authorList>
            <person name="Schachtman D."/>
        </authorList>
    </citation>
    <scope>NUCLEOTIDE SEQUENCE [LARGE SCALE GENOMIC DNA]</scope>
    <source>
        <strain evidence="5 6">1288</strain>
    </source>
</reference>
<proteinExistence type="inferred from homology"/>
<dbReference type="Pfam" id="PF04865">
    <property type="entry name" value="Baseplate_J"/>
    <property type="match status" value="1"/>
</dbReference>
<dbReference type="InterPro" id="IPR058530">
    <property type="entry name" value="Baseplate_J-like_C"/>
</dbReference>
<name>A0ABV2KBU5_SPOPS</name>
<organism evidence="5 6">
    <name type="scientific">Sporosarcina psychrophila</name>
    <name type="common">Bacillus psychrophilus</name>
    <dbReference type="NCBI Taxonomy" id="1476"/>
    <lineage>
        <taxon>Bacteria</taxon>
        <taxon>Bacillati</taxon>
        <taxon>Bacillota</taxon>
        <taxon>Bacilli</taxon>
        <taxon>Bacillales</taxon>
        <taxon>Caryophanaceae</taxon>
        <taxon>Sporosarcina</taxon>
    </lineage>
</organism>
<accession>A0ABV2KBU5</accession>
<gene>
    <name evidence="5" type="ORF">ABIC55_003652</name>
</gene>
<dbReference type="InterPro" id="IPR058531">
    <property type="entry name" value="Baseplate_J_M"/>
</dbReference>
<dbReference type="InterPro" id="IPR006949">
    <property type="entry name" value="Barrel_Baseplate_J-like"/>
</dbReference>
<comment type="similarity">
    <text evidence="1">Belongs to the Mu gp47/PBSX XkdT family.</text>
</comment>
<dbReference type="PANTHER" id="PTHR37829:SF3">
    <property type="entry name" value="PROTEIN JAYE-RELATED"/>
    <property type="match status" value="1"/>
</dbReference>
<evidence type="ECO:0000313" key="6">
    <source>
        <dbReference type="Proteomes" id="UP001549104"/>
    </source>
</evidence>
<dbReference type="EMBL" id="JBEPME010000005">
    <property type="protein sequence ID" value="MET3658535.1"/>
    <property type="molecule type" value="Genomic_DNA"/>
</dbReference>
<protein>
    <submittedName>
        <fullName evidence="5">Phage protein gp47/JayE</fullName>
    </submittedName>
</protein>
<evidence type="ECO:0000313" key="5">
    <source>
        <dbReference type="EMBL" id="MET3658535.1"/>
    </source>
</evidence>